<dbReference type="PANTHER" id="PTHR21310:SF13">
    <property type="entry name" value="AMINOGLYCOSIDE PHOSPHOTRANSFERASE DOMAIN-CONTAINING PROTEIN"/>
    <property type="match status" value="1"/>
</dbReference>
<proteinExistence type="predicted"/>
<dbReference type="InterPro" id="IPR011009">
    <property type="entry name" value="Kinase-like_dom_sf"/>
</dbReference>
<dbReference type="Proteomes" id="UP001345013">
    <property type="component" value="Unassembled WGS sequence"/>
</dbReference>
<sequence length="501" mass="57499">MVRPRWTHDLLIDDLKAVALQALAGEGLENLKATFLAEGLFNRVYRVHTDQKKQSVLRVSLPTNPHNKTACEVATLEYLKLKTSLPVPDVYKSDSSSSNPLGYEYILEEFVPGTQLSKFWNKLSFPQLSGIIRQLATYQAQLFQHRFAAVGGLRKAANGDFVVGSMADIQFFWYERIKDQVYKGSFDSTHSWLDTLLLLKLNESRRLYEEDKAEPESAAEDQSEPEVDEEDEASDFEPVLHNIEHLSQHLPKVWARAQITGIIDWENVSAVSLWAGCELPALLAPYAKLCHERPDRNDYEDVDLDTYVQKTKQDGFDNEGKEPKFWQRELEWQRTQLRVIFLEEMQKICPSWVEVYHKSEALRDFYNVCMLVDNVWEAERVKGWIDGLEAGEKRSFVKVRFEREAIHISDLVGDVTGHEENVKEGEKEDHDWTPAMLPELKGAVDGGDAIAVKSTEVTTQPSAQQLDLEVGIWRYLARLLRDQKNRLLQLFGSWNLVDVAK</sequence>
<accession>A0ABR0KGA1</accession>
<keyword evidence="4" id="KW-1185">Reference proteome</keyword>
<dbReference type="Pfam" id="PF01636">
    <property type="entry name" value="APH"/>
    <property type="match status" value="1"/>
</dbReference>
<reference evidence="3 4" key="1">
    <citation type="submission" date="2023-08" db="EMBL/GenBank/DDBJ databases">
        <title>Black Yeasts Isolated from many extreme environments.</title>
        <authorList>
            <person name="Coleine C."/>
            <person name="Stajich J.E."/>
            <person name="Selbmann L."/>
        </authorList>
    </citation>
    <scope>NUCLEOTIDE SEQUENCE [LARGE SCALE GENOMIC DNA]</scope>
    <source>
        <strain evidence="3 4">CCFEE 5885</strain>
    </source>
</reference>
<dbReference type="PANTHER" id="PTHR21310">
    <property type="entry name" value="AMINOGLYCOSIDE PHOSPHOTRANSFERASE-RELATED-RELATED"/>
    <property type="match status" value="1"/>
</dbReference>
<dbReference type="InterPro" id="IPR002575">
    <property type="entry name" value="Aminoglycoside_PTrfase"/>
</dbReference>
<name>A0ABR0KGA1_9EURO</name>
<evidence type="ECO:0000313" key="3">
    <source>
        <dbReference type="EMBL" id="KAK5095702.1"/>
    </source>
</evidence>
<protein>
    <recommendedName>
        <fullName evidence="2">Aminoglycoside phosphotransferase domain-containing protein</fullName>
    </recommendedName>
</protein>
<feature type="compositionally biased region" description="Acidic residues" evidence="1">
    <location>
        <begin position="211"/>
        <end position="234"/>
    </location>
</feature>
<dbReference type="InterPro" id="IPR051678">
    <property type="entry name" value="AGP_Transferase"/>
</dbReference>
<comment type="caution">
    <text evidence="3">The sequence shown here is derived from an EMBL/GenBank/DDBJ whole genome shotgun (WGS) entry which is preliminary data.</text>
</comment>
<organism evidence="3 4">
    <name type="scientific">Lithohypha guttulata</name>
    <dbReference type="NCBI Taxonomy" id="1690604"/>
    <lineage>
        <taxon>Eukaryota</taxon>
        <taxon>Fungi</taxon>
        <taxon>Dikarya</taxon>
        <taxon>Ascomycota</taxon>
        <taxon>Pezizomycotina</taxon>
        <taxon>Eurotiomycetes</taxon>
        <taxon>Chaetothyriomycetidae</taxon>
        <taxon>Chaetothyriales</taxon>
        <taxon>Trichomeriaceae</taxon>
        <taxon>Lithohypha</taxon>
    </lineage>
</organism>
<evidence type="ECO:0000256" key="1">
    <source>
        <dbReference type="SAM" id="MobiDB-lite"/>
    </source>
</evidence>
<dbReference type="SUPFAM" id="SSF56112">
    <property type="entry name" value="Protein kinase-like (PK-like)"/>
    <property type="match status" value="1"/>
</dbReference>
<feature type="domain" description="Aminoglycoside phosphotransferase" evidence="2">
    <location>
        <begin position="33"/>
        <end position="251"/>
    </location>
</feature>
<evidence type="ECO:0000259" key="2">
    <source>
        <dbReference type="Pfam" id="PF01636"/>
    </source>
</evidence>
<dbReference type="EMBL" id="JAVRRG010000026">
    <property type="protein sequence ID" value="KAK5095702.1"/>
    <property type="molecule type" value="Genomic_DNA"/>
</dbReference>
<gene>
    <name evidence="3" type="ORF">LTR24_002919</name>
</gene>
<feature type="region of interest" description="Disordered" evidence="1">
    <location>
        <begin position="210"/>
        <end position="234"/>
    </location>
</feature>
<evidence type="ECO:0000313" key="4">
    <source>
        <dbReference type="Proteomes" id="UP001345013"/>
    </source>
</evidence>